<evidence type="ECO:0000256" key="1">
    <source>
        <dbReference type="SAM" id="MobiDB-lite"/>
    </source>
</evidence>
<dbReference type="EMBL" id="MN740004">
    <property type="protein sequence ID" value="QHT82922.1"/>
    <property type="molecule type" value="Genomic_DNA"/>
</dbReference>
<proteinExistence type="predicted"/>
<feature type="compositionally biased region" description="Polar residues" evidence="1">
    <location>
        <begin position="235"/>
        <end position="245"/>
    </location>
</feature>
<feature type="region of interest" description="Disordered" evidence="1">
    <location>
        <begin position="168"/>
        <end position="202"/>
    </location>
</feature>
<organism evidence="2">
    <name type="scientific">viral metagenome</name>
    <dbReference type="NCBI Taxonomy" id="1070528"/>
    <lineage>
        <taxon>unclassified sequences</taxon>
        <taxon>metagenomes</taxon>
        <taxon>organismal metagenomes</taxon>
    </lineage>
</organism>
<sequence length="257" mass="28731">MKSSLYIFSLFIKSICANSTIFGSVYNHAVNETVKFLKIRRLNKEPTTKIHLLSAHATTDHNFNKQFQRSKLARGSALSSKCNSRCSVKTPCNKRCQLARDRYQLKLAKNTYKKKNVKKYTTTQINQRSYSGQVAKGACNARCQAAKKRYQKERTQYMKTFHEPCQNGHIKNKGTLNGKPLSDQGNPSGDTPGDKTTIGGYGGIGKGRPLGAPGAGQINWPNSAKYNWRTACKSYENQGKTSSGKNKPPIDYLFMSR</sequence>
<feature type="region of interest" description="Disordered" evidence="1">
    <location>
        <begin position="235"/>
        <end position="257"/>
    </location>
</feature>
<protein>
    <submittedName>
        <fullName evidence="2">Uncharacterized protein</fullName>
    </submittedName>
</protein>
<reference evidence="2" key="1">
    <citation type="journal article" date="2020" name="Nature">
        <title>Giant virus diversity and host interactions through global metagenomics.</title>
        <authorList>
            <person name="Schulz F."/>
            <person name="Roux S."/>
            <person name="Paez-Espino D."/>
            <person name="Jungbluth S."/>
            <person name="Walsh D.A."/>
            <person name="Denef V.J."/>
            <person name="McMahon K.D."/>
            <person name="Konstantinidis K.T."/>
            <person name="Eloe-Fadrosh E.A."/>
            <person name="Kyrpides N.C."/>
            <person name="Woyke T."/>
        </authorList>
    </citation>
    <scope>NUCLEOTIDE SEQUENCE</scope>
    <source>
        <strain evidence="2">GVMAG-M-3300023184-165</strain>
    </source>
</reference>
<name>A0A6C0HQH3_9ZZZZ</name>
<evidence type="ECO:0000313" key="2">
    <source>
        <dbReference type="EMBL" id="QHT82922.1"/>
    </source>
</evidence>
<dbReference type="AlphaFoldDB" id="A0A6C0HQH3"/>
<accession>A0A6C0HQH3</accession>